<feature type="region of interest" description="Disordered" evidence="1">
    <location>
        <begin position="1"/>
        <end position="32"/>
    </location>
</feature>
<dbReference type="EMBL" id="JH711576">
    <property type="protein sequence ID" value="EIW83498.1"/>
    <property type="molecule type" value="Genomic_DNA"/>
</dbReference>
<accession>A0A5M3MWG7</accession>
<keyword evidence="3" id="KW-1185">Reference proteome</keyword>
<evidence type="ECO:0000313" key="3">
    <source>
        <dbReference type="Proteomes" id="UP000053558"/>
    </source>
</evidence>
<feature type="region of interest" description="Disordered" evidence="1">
    <location>
        <begin position="80"/>
        <end position="112"/>
    </location>
</feature>
<protein>
    <submittedName>
        <fullName evidence="2">Uncharacterized protein</fullName>
    </submittedName>
</protein>
<dbReference type="Proteomes" id="UP000053558">
    <property type="component" value="Unassembled WGS sequence"/>
</dbReference>
<reference evidence="3" key="1">
    <citation type="journal article" date="2012" name="Science">
        <title>The Paleozoic origin of enzymatic lignin decomposition reconstructed from 31 fungal genomes.</title>
        <authorList>
            <person name="Floudas D."/>
            <person name="Binder M."/>
            <person name="Riley R."/>
            <person name="Barry K."/>
            <person name="Blanchette R.A."/>
            <person name="Henrissat B."/>
            <person name="Martinez A.T."/>
            <person name="Otillar R."/>
            <person name="Spatafora J.W."/>
            <person name="Yadav J.S."/>
            <person name="Aerts A."/>
            <person name="Benoit I."/>
            <person name="Boyd A."/>
            <person name="Carlson A."/>
            <person name="Copeland A."/>
            <person name="Coutinho P.M."/>
            <person name="de Vries R.P."/>
            <person name="Ferreira P."/>
            <person name="Findley K."/>
            <person name="Foster B."/>
            <person name="Gaskell J."/>
            <person name="Glotzer D."/>
            <person name="Gorecki P."/>
            <person name="Heitman J."/>
            <person name="Hesse C."/>
            <person name="Hori C."/>
            <person name="Igarashi K."/>
            <person name="Jurgens J.A."/>
            <person name="Kallen N."/>
            <person name="Kersten P."/>
            <person name="Kohler A."/>
            <person name="Kuees U."/>
            <person name="Kumar T.K.A."/>
            <person name="Kuo A."/>
            <person name="LaButti K."/>
            <person name="Larrondo L.F."/>
            <person name="Lindquist E."/>
            <person name="Ling A."/>
            <person name="Lombard V."/>
            <person name="Lucas S."/>
            <person name="Lundell T."/>
            <person name="Martin R."/>
            <person name="McLaughlin D.J."/>
            <person name="Morgenstern I."/>
            <person name="Morin E."/>
            <person name="Murat C."/>
            <person name="Nagy L.G."/>
            <person name="Nolan M."/>
            <person name="Ohm R.A."/>
            <person name="Patyshakuliyeva A."/>
            <person name="Rokas A."/>
            <person name="Ruiz-Duenas F.J."/>
            <person name="Sabat G."/>
            <person name="Salamov A."/>
            <person name="Samejima M."/>
            <person name="Schmutz J."/>
            <person name="Slot J.C."/>
            <person name="St John F."/>
            <person name="Stenlid J."/>
            <person name="Sun H."/>
            <person name="Sun S."/>
            <person name="Syed K."/>
            <person name="Tsang A."/>
            <person name="Wiebenga A."/>
            <person name="Young D."/>
            <person name="Pisabarro A."/>
            <person name="Eastwood D.C."/>
            <person name="Martin F."/>
            <person name="Cullen D."/>
            <person name="Grigoriev I.V."/>
            <person name="Hibbett D.S."/>
        </authorList>
    </citation>
    <scope>NUCLEOTIDE SEQUENCE [LARGE SCALE GENOMIC DNA]</scope>
    <source>
        <strain evidence="3">RWD-64-598 SS2</strain>
    </source>
</reference>
<proteinExistence type="predicted"/>
<gene>
    <name evidence="2" type="ORF">CONPUDRAFT_72038</name>
</gene>
<organism evidence="2 3">
    <name type="scientific">Coniophora puteana (strain RWD-64-598)</name>
    <name type="common">Brown rot fungus</name>
    <dbReference type="NCBI Taxonomy" id="741705"/>
    <lineage>
        <taxon>Eukaryota</taxon>
        <taxon>Fungi</taxon>
        <taxon>Dikarya</taxon>
        <taxon>Basidiomycota</taxon>
        <taxon>Agaricomycotina</taxon>
        <taxon>Agaricomycetes</taxon>
        <taxon>Agaricomycetidae</taxon>
        <taxon>Boletales</taxon>
        <taxon>Coniophorineae</taxon>
        <taxon>Coniophoraceae</taxon>
        <taxon>Coniophora</taxon>
    </lineage>
</organism>
<dbReference type="KEGG" id="cput:CONPUDRAFT_72038"/>
<feature type="region of interest" description="Disordered" evidence="1">
    <location>
        <begin position="140"/>
        <end position="162"/>
    </location>
</feature>
<evidence type="ECO:0000256" key="1">
    <source>
        <dbReference type="SAM" id="MobiDB-lite"/>
    </source>
</evidence>
<name>A0A5M3MWG7_CONPW</name>
<evidence type="ECO:0000313" key="2">
    <source>
        <dbReference type="EMBL" id="EIW83498.1"/>
    </source>
</evidence>
<dbReference type="AlphaFoldDB" id="A0A5M3MWG7"/>
<comment type="caution">
    <text evidence="2">The sequence shown here is derived from an EMBL/GenBank/DDBJ whole genome shotgun (WGS) entry which is preliminary data.</text>
</comment>
<dbReference type="GeneID" id="19208983"/>
<dbReference type="RefSeq" id="XP_007766483.1">
    <property type="nucleotide sequence ID" value="XM_007768293.1"/>
</dbReference>
<sequence>MRGWAIGMGNRGARMKDKPPSRQQGRLASPGIDDASTCLKKTLEEFQGPLATTLYDVELKNDLQTPFRIEESALALSPGTTGRVAGLEKPRCARRQGSTWGTGREARHEGGRRERIELSSTCVTRDGWYYREEGRKKREVREQKKMLPRKHSGSWARMRATRSRGEDRGFRTMFVVGSFGCVGETPTQTEYSSPSWSPTDIDRASAVKKVRGRGSVVQVVASSTTIAVAIVELGTSRIHLRRLLALAPIRKVSMRTYPPFGNDQAR</sequence>